<dbReference type="InterPro" id="IPR036397">
    <property type="entry name" value="RNaseH_sf"/>
</dbReference>
<keyword evidence="3" id="KW-1185">Reference proteome</keyword>
<dbReference type="Gene3D" id="3.30.420.10">
    <property type="entry name" value="Ribonuclease H-like superfamily/Ribonuclease H"/>
    <property type="match status" value="1"/>
</dbReference>
<dbReference type="SUPFAM" id="SSF53098">
    <property type="entry name" value="Ribonuclease H-like"/>
    <property type="match status" value="1"/>
</dbReference>
<dbReference type="InterPro" id="IPR002156">
    <property type="entry name" value="RNaseH_domain"/>
</dbReference>
<organism evidence="2 3">
    <name type="scientific">Mycena maculata</name>
    <dbReference type="NCBI Taxonomy" id="230809"/>
    <lineage>
        <taxon>Eukaryota</taxon>
        <taxon>Fungi</taxon>
        <taxon>Dikarya</taxon>
        <taxon>Basidiomycota</taxon>
        <taxon>Agaricomycotina</taxon>
        <taxon>Agaricomycetes</taxon>
        <taxon>Agaricomycetidae</taxon>
        <taxon>Agaricales</taxon>
        <taxon>Marasmiineae</taxon>
        <taxon>Mycenaceae</taxon>
        <taxon>Mycena</taxon>
    </lineage>
</organism>
<dbReference type="InterPro" id="IPR012337">
    <property type="entry name" value="RNaseH-like_sf"/>
</dbReference>
<gene>
    <name evidence="2" type="ORF">DFH07DRAFT_850315</name>
</gene>
<sequence>MPLLTSHISKTRAEGRCYAERIRGEEFCVSSDGSCYPYYHGGVGGAARAETAGGTIILKEHLGLFPEHRAVEGEIVGVILALGIIKTIPFLTSATILLDCQQAIRELVGGKSHHPLLLDRFQEELRTMDKRLSRIRLAWVPGHDGIEMNKLVDKDAKAAALGDSMSVYR</sequence>
<evidence type="ECO:0000313" key="2">
    <source>
        <dbReference type="EMBL" id="KAJ7729233.1"/>
    </source>
</evidence>
<protein>
    <recommendedName>
        <fullName evidence="1">RNase H type-1 domain-containing protein</fullName>
    </recommendedName>
</protein>
<dbReference type="GO" id="GO:0004523">
    <property type="term" value="F:RNA-DNA hybrid ribonuclease activity"/>
    <property type="evidence" value="ECO:0007669"/>
    <property type="project" value="InterPro"/>
</dbReference>
<accession>A0AAD7MSX7</accession>
<reference evidence="2" key="1">
    <citation type="submission" date="2023-03" db="EMBL/GenBank/DDBJ databases">
        <title>Massive genome expansion in bonnet fungi (Mycena s.s.) driven by repeated elements and novel gene families across ecological guilds.</title>
        <authorList>
            <consortium name="Lawrence Berkeley National Laboratory"/>
            <person name="Harder C.B."/>
            <person name="Miyauchi S."/>
            <person name="Viragh M."/>
            <person name="Kuo A."/>
            <person name="Thoen E."/>
            <person name="Andreopoulos B."/>
            <person name="Lu D."/>
            <person name="Skrede I."/>
            <person name="Drula E."/>
            <person name="Henrissat B."/>
            <person name="Morin E."/>
            <person name="Kohler A."/>
            <person name="Barry K."/>
            <person name="LaButti K."/>
            <person name="Morin E."/>
            <person name="Salamov A."/>
            <person name="Lipzen A."/>
            <person name="Mereny Z."/>
            <person name="Hegedus B."/>
            <person name="Baldrian P."/>
            <person name="Stursova M."/>
            <person name="Weitz H."/>
            <person name="Taylor A."/>
            <person name="Grigoriev I.V."/>
            <person name="Nagy L.G."/>
            <person name="Martin F."/>
            <person name="Kauserud H."/>
        </authorList>
    </citation>
    <scope>NUCLEOTIDE SEQUENCE</scope>
    <source>
        <strain evidence="2">CBHHK188m</strain>
    </source>
</reference>
<evidence type="ECO:0000313" key="3">
    <source>
        <dbReference type="Proteomes" id="UP001215280"/>
    </source>
</evidence>
<dbReference type="AlphaFoldDB" id="A0AAD7MSX7"/>
<comment type="caution">
    <text evidence="2">The sequence shown here is derived from an EMBL/GenBank/DDBJ whole genome shotgun (WGS) entry which is preliminary data.</text>
</comment>
<dbReference type="GO" id="GO:0003676">
    <property type="term" value="F:nucleic acid binding"/>
    <property type="evidence" value="ECO:0007669"/>
    <property type="project" value="InterPro"/>
</dbReference>
<dbReference type="EMBL" id="JARJLG010000199">
    <property type="protein sequence ID" value="KAJ7729233.1"/>
    <property type="molecule type" value="Genomic_DNA"/>
</dbReference>
<dbReference type="PROSITE" id="PS50879">
    <property type="entry name" value="RNASE_H_1"/>
    <property type="match status" value="1"/>
</dbReference>
<proteinExistence type="predicted"/>
<name>A0AAD7MSX7_9AGAR</name>
<evidence type="ECO:0000259" key="1">
    <source>
        <dbReference type="PROSITE" id="PS50879"/>
    </source>
</evidence>
<feature type="domain" description="RNase H type-1" evidence="1">
    <location>
        <begin position="23"/>
        <end position="161"/>
    </location>
</feature>
<dbReference type="Proteomes" id="UP001215280">
    <property type="component" value="Unassembled WGS sequence"/>
</dbReference>